<keyword evidence="16" id="KW-0969">Cilium</keyword>
<dbReference type="InterPro" id="IPR002898">
    <property type="entry name" value="MotA_ExbB_proton_chnl"/>
</dbReference>
<evidence type="ECO:0000259" key="14">
    <source>
        <dbReference type="Pfam" id="PF01618"/>
    </source>
</evidence>
<dbReference type="GO" id="GO:0006935">
    <property type="term" value="P:chemotaxis"/>
    <property type="evidence" value="ECO:0007669"/>
    <property type="project" value="UniProtKB-KW"/>
</dbReference>
<reference evidence="16" key="1">
    <citation type="submission" date="2018-06" db="EMBL/GenBank/DDBJ databases">
        <authorList>
            <person name="Zhirakovskaya E."/>
        </authorList>
    </citation>
    <scope>NUCLEOTIDE SEQUENCE</scope>
</reference>
<keyword evidence="7 13" id="KW-0812">Transmembrane</keyword>
<keyword evidence="4" id="KW-1003">Cell membrane</keyword>
<dbReference type="EMBL" id="UOFL01000130">
    <property type="protein sequence ID" value="VAW77366.1"/>
    <property type="molecule type" value="Genomic_DNA"/>
</dbReference>
<dbReference type="InterPro" id="IPR047055">
    <property type="entry name" value="MotA-like"/>
</dbReference>
<comment type="similarity">
    <text evidence="2">Belongs to the MotA family.</text>
</comment>
<evidence type="ECO:0000256" key="3">
    <source>
        <dbReference type="ARBA" id="ARBA00022448"/>
    </source>
</evidence>
<feature type="domain" description="MotA/TolQ/ExbB proton channel" evidence="14">
    <location>
        <begin position="138"/>
        <end position="235"/>
    </location>
</feature>
<evidence type="ECO:0000256" key="10">
    <source>
        <dbReference type="ARBA" id="ARBA00022989"/>
    </source>
</evidence>
<keyword evidence="16" id="KW-0282">Flagellum</keyword>
<feature type="transmembrane region" description="Helical" evidence="13">
    <location>
        <begin position="172"/>
        <end position="192"/>
    </location>
</feature>
<evidence type="ECO:0000256" key="9">
    <source>
        <dbReference type="ARBA" id="ARBA00022781"/>
    </source>
</evidence>
<feature type="domain" description="Motility protein A N-terminal" evidence="15">
    <location>
        <begin position="4"/>
        <end position="93"/>
    </location>
</feature>
<dbReference type="PANTHER" id="PTHR30433">
    <property type="entry name" value="CHEMOTAXIS PROTEIN MOTA"/>
    <property type="match status" value="1"/>
</dbReference>
<sequence>MALIIGSVLVCLCVAGGYILSHGQMYALWQPNELIIICGAALGAFIIANPGSVIKATFSRCMGLLGGPKYNKKSYLELLALMFSIFGKARKEGMMAIEADIEEPEASEIFSKYPKILKDHHVMEFISDYLRIIVGGNMNAFELENLMDIEMETHHHEESAVPGALQAVADGLPGFGIVAAVLGIVITMGAISGTAEEIGHHVGAALVGTFLGILMAYGFVAPMSTAIGNRVAGEHKIFDCLKVCLLSTVNGYSPQVAVEFGRKTLASGDRPSFSELEAYLKDNK</sequence>
<dbReference type="NCBIfam" id="TIGR03818">
    <property type="entry name" value="MotA1"/>
    <property type="match status" value="1"/>
</dbReference>
<evidence type="ECO:0000256" key="8">
    <source>
        <dbReference type="ARBA" id="ARBA00022779"/>
    </source>
</evidence>
<dbReference type="Pfam" id="PF01618">
    <property type="entry name" value="MotA_ExbB"/>
    <property type="match status" value="1"/>
</dbReference>
<keyword evidence="3" id="KW-0813">Transport</keyword>
<dbReference type="GO" id="GO:0071978">
    <property type="term" value="P:bacterial-type flagellum-dependent swarming motility"/>
    <property type="evidence" value="ECO:0007669"/>
    <property type="project" value="InterPro"/>
</dbReference>
<name>A0A3B0Z9K9_9ZZZZ</name>
<proteinExistence type="inferred from homology"/>
<keyword evidence="10 13" id="KW-1133">Transmembrane helix</keyword>
<dbReference type="PROSITE" id="PS01307">
    <property type="entry name" value="MOTA"/>
    <property type="match status" value="1"/>
</dbReference>
<evidence type="ECO:0000256" key="11">
    <source>
        <dbReference type="ARBA" id="ARBA00023065"/>
    </source>
</evidence>
<dbReference type="PANTHER" id="PTHR30433:SF4">
    <property type="entry name" value="MOTILITY PROTEIN A"/>
    <property type="match status" value="1"/>
</dbReference>
<evidence type="ECO:0000256" key="1">
    <source>
        <dbReference type="ARBA" id="ARBA00004429"/>
    </source>
</evidence>
<evidence type="ECO:0000259" key="15">
    <source>
        <dbReference type="Pfam" id="PF20560"/>
    </source>
</evidence>
<dbReference type="GO" id="GO:0005886">
    <property type="term" value="C:plasma membrane"/>
    <property type="evidence" value="ECO:0007669"/>
    <property type="project" value="UniProtKB-SubCell"/>
</dbReference>
<comment type="subcellular location">
    <subcellularLocation>
        <location evidence="1">Cell inner membrane</location>
        <topology evidence="1">Multi-pass membrane protein</topology>
    </subcellularLocation>
</comment>
<keyword evidence="16" id="KW-0966">Cell projection</keyword>
<evidence type="ECO:0000313" key="16">
    <source>
        <dbReference type="EMBL" id="VAW77366.1"/>
    </source>
</evidence>
<evidence type="ECO:0000256" key="6">
    <source>
        <dbReference type="ARBA" id="ARBA00022519"/>
    </source>
</evidence>
<dbReference type="GO" id="GO:1902600">
    <property type="term" value="P:proton transmembrane transport"/>
    <property type="evidence" value="ECO:0007669"/>
    <property type="project" value="UniProtKB-KW"/>
</dbReference>
<evidence type="ECO:0000256" key="7">
    <source>
        <dbReference type="ARBA" id="ARBA00022692"/>
    </source>
</evidence>
<evidence type="ECO:0000256" key="4">
    <source>
        <dbReference type="ARBA" id="ARBA00022475"/>
    </source>
</evidence>
<keyword evidence="8" id="KW-0283">Flagellar rotation</keyword>
<dbReference type="AlphaFoldDB" id="A0A3B0Z9K9"/>
<gene>
    <name evidence="16" type="ORF">MNBD_GAMMA12-3640</name>
</gene>
<keyword evidence="5" id="KW-0145">Chemotaxis</keyword>
<protein>
    <submittedName>
        <fullName evidence="16">Flagellar motor rotation protein MotA</fullName>
    </submittedName>
</protein>
<dbReference type="InterPro" id="IPR046786">
    <property type="entry name" value="MotA_N"/>
</dbReference>
<dbReference type="InterPro" id="IPR022522">
    <property type="entry name" value="Flagellar_motor_stator_MotA"/>
</dbReference>
<keyword evidence="11" id="KW-0406">Ion transport</keyword>
<feature type="transmembrane region" description="Helical" evidence="13">
    <location>
        <begin position="198"/>
        <end position="220"/>
    </location>
</feature>
<feature type="transmembrane region" description="Helical" evidence="13">
    <location>
        <begin position="33"/>
        <end position="54"/>
    </location>
</feature>
<keyword evidence="12 13" id="KW-0472">Membrane</keyword>
<keyword evidence="6" id="KW-0997">Cell inner membrane</keyword>
<evidence type="ECO:0000256" key="2">
    <source>
        <dbReference type="ARBA" id="ARBA00008038"/>
    </source>
</evidence>
<dbReference type="Pfam" id="PF20560">
    <property type="entry name" value="MotA_N"/>
    <property type="match status" value="1"/>
</dbReference>
<organism evidence="16">
    <name type="scientific">hydrothermal vent metagenome</name>
    <dbReference type="NCBI Taxonomy" id="652676"/>
    <lineage>
        <taxon>unclassified sequences</taxon>
        <taxon>metagenomes</taxon>
        <taxon>ecological metagenomes</taxon>
    </lineage>
</organism>
<keyword evidence="9" id="KW-0375">Hydrogen ion transport</keyword>
<dbReference type="InterPro" id="IPR000540">
    <property type="entry name" value="Flag_MotA_CS"/>
</dbReference>
<evidence type="ECO:0000256" key="13">
    <source>
        <dbReference type="SAM" id="Phobius"/>
    </source>
</evidence>
<evidence type="ECO:0000256" key="12">
    <source>
        <dbReference type="ARBA" id="ARBA00023136"/>
    </source>
</evidence>
<accession>A0A3B0Z9K9</accession>
<evidence type="ECO:0000256" key="5">
    <source>
        <dbReference type="ARBA" id="ARBA00022500"/>
    </source>
</evidence>